<proteinExistence type="predicted"/>
<comment type="caution">
    <text evidence="1">The sequence shown here is derived from an EMBL/GenBank/DDBJ whole genome shotgun (WGS) entry which is preliminary data.</text>
</comment>
<keyword evidence="2" id="KW-1185">Reference proteome</keyword>
<dbReference type="EMBL" id="CM042033">
    <property type="protein sequence ID" value="KAI3773912.1"/>
    <property type="molecule type" value="Genomic_DNA"/>
</dbReference>
<sequence>MLRACIIDFGGSWDSHLPLAEFSYNNTYHSTIGMPPYEMLYGRKCRTPVCRGEIGQKDFASITMERNHSVQKTWQTKSKIVSDISDAQYPAKCISETTHQYTLWTETKLTATSVDGRPRDYFATGKDTFLAS</sequence>
<organism evidence="1 2">
    <name type="scientific">Smallanthus sonchifolius</name>
    <dbReference type="NCBI Taxonomy" id="185202"/>
    <lineage>
        <taxon>Eukaryota</taxon>
        <taxon>Viridiplantae</taxon>
        <taxon>Streptophyta</taxon>
        <taxon>Embryophyta</taxon>
        <taxon>Tracheophyta</taxon>
        <taxon>Spermatophyta</taxon>
        <taxon>Magnoliopsida</taxon>
        <taxon>eudicotyledons</taxon>
        <taxon>Gunneridae</taxon>
        <taxon>Pentapetalae</taxon>
        <taxon>asterids</taxon>
        <taxon>campanulids</taxon>
        <taxon>Asterales</taxon>
        <taxon>Asteraceae</taxon>
        <taxon>Asteroideae</taxon>
        <taxon>Heliantheae alliance</taxon>
        <taxon>Millerieae</taxon>
        <taxon>Smallanthus</taxon>
    </lineage>
</organism>
<evidence type="ECO:0000313" key="2">
    <source>
        <dbReference type="Proteomes" id="UP001056120"/>
    </source>
</evidence>
<protein>
    <submittedName>
        <fullName evidence="1">Uncharacterized protein</fullName>
    </submittedName>
</protein>
<accession>A0ACB9FRT4</accession>
<gene>
    <name evidence="1" type="ORF">L1987_48451</name>
</gene>
<evidence type="ECO:0000313" key="1">
    <source>
        <dbReference type="EMBL" id="KAI3773912.1"/>
    </source>
</evidence>
<name>A0ACB9FRT4_9ASTR</name>
<dbReference type="Proteomes" id="UP001056120">
    <property type="component" value="Linkage Group LG16"/>
</dbReference>
<reference evidence="1 2" key="2">
    <citation type="journal article" date="2022" name="Mol. Ecol. Resour.">
        <title>The genomes of chicory, endive, great burdock and yacon provide insights into Asteraceae paleo-polyploidization history and plant inulin production.</title>
        <authorList>
            <person name="Fan W."/>
            <person name="Wang S."/>
            <person name="Wang H."/>
            <person name="Wang A."/>
            <person name="Jiang F."/>
            <person name="Liu H."/>
            <person name="Zhao H."/>
            <person name="Xu D."/>
            <person name="Zhang Y."/>
        </authorList>
    </citation>
    <scope>NUCLEOTIDE SEQUENCE [LARGE SCALE GENOMIC DNA]</scope>
    <source>
        <strain evidence="2">cv. Yunnan</strain>
        <tissue evidence="1">Leaves</tissue>
    </source>
</reference>
<reference evidence="2" key="1">
    <citation type="journal article" date="2022" name="Mol. Ecol. Resour.">
        <title>The genomes of chicory, endive, great burdock and yacon provide insights into Asteraceae palaeo-polyploidization history and plant inulin production.</title>
        <authorList>
            <person name="Fan W."/>
            <person name="Wang S."/>
            <person name="Wang H."/>
            <person name="Wang A."/>
            <person name="Jiang F."/>
            <person name="Liu H."/>
            <person name="Zhao H."/>
            <person name="Xu D."/>
            <person name="Zhang Y."/>
        </authorList>
    </citation>
    <scope>NUCLEOTIDE SEQUENCE [LARGE SCALE GENOMIC DNA]</scope>
    <source>
        <strain evidence="2">cv. Yunnan</strain>
    </source>
</reference>